<evidence type="ECO:0000313" key="13">
    <source>
        <dbReference type="EMBL" id="RIJ47402.1"/>
    </source>
</evidence>
<comment type="subcellular location">
    <subcellularLocation>
        <location evidence="1 11">Cell outer membrane</location>
        <topology evidence="1 11">Multi-pass membrane protein</topology>
    </subcellularLocation>
</comment>
<name>A0A399SXM1_9BACT</name>
<dbReference type="Proteomes" id="UP000265926">
    <property type="component" value="Unassembled WGS sequence"/>
</dbReference>
<dbReference type="InterPro" id="IPR036942">
    <property type="entry name" value="Beta-barrel_TonB_sf"/>
</dbReference>
<organism evidence="13 14">
    <name type="scientific">Maribellus luteus</name>
    <dbReference type="NCBI Taxonomy" id="2305463"/>
    <lineage>
        <taxon>Bacteria</taxon>
        <taxon>Pseudomonadati</taxon>
        <taxon>Bacteroidota</taxon>
        <taxon>Bacteroidia</taxon>
        <taxon>Marinilabiliales</taxon>
        <taxon>Prolixibacteraceae</taxon>
        <taxon>Maribellus</taxon>
    </lineage>
</organism>
<dbReference type="PROSITE" id="PS52016">
    <property type="entry name" value="TONB_DEPENDENT_REC_3"/>
    <property type="match status" value="1"/>
</dbReference>
<keyword evidence="3 11" id="KW-1134">Transmembrane beta strand</keyword>
<dbReference type="Gene3D" id="2.60.40.1120">
    <property type="entry name" value="Carboxypeptidase-like, regulatory domain"/>
    <property type="match status" value="1"/>
</dbReference>
<keyword evidence="10 11" id="KW-0998">Cell outer membrane</keyword>
<proteinExistence type="inferred from homology"/>
<reference evidence="13 14" key="1">
    <citation type="submission" date="2018-08" db="EMBL/GenBank/DDBJ databases">
        <title>Pallidiluteibacterium maritimus gen. nov., sp. nov., isolated from coastal sediment.</title>
        <authorList>
            <person name="Zhou L.Y."/>
        </authorList>
    </citation>
    <scope>NUCLEOTIDE SEQUENCE [LARGE SCALE GENOMIC DNA]</scope>
    <source>
        <strain evidence="13 14">XSD2</strain>
    </source>
</reference>
<evidence type="ECO:0000256" key="11">
    <source>
        <dbReference type="PROSITE-ProRule" id="PRU01360"/>
    </source>
</evidence>
<keyword evidence="14" id="KW-1185">Reference proteome</keyword>
<evidence type="ECO:0000256" key="6">
    <source>
        <dbReference type="ARBA" id="ARBA00023004"/>
    </source>
</evidence>
<keyword evidence="7" id="KW-0406">Ion transport</keyword>
<evidence type="ECO:0000256" key="5">
    <source>
        <dbReference type="ARBA" id="ARBA00022692"/>
    </source>
</evidence>
<dbReference type="PANTHER" id="PTHR32552:SF81">
    <property type="entry name" value="TONB-DEPENDENT OUTER MEMBRANE RECEPTOR"/>
    <property type="match status" value="1"/>
</dbReference>
<keyword evidence="5 11" id="KW-0812">Transmembrane</keyword>
<keyword evidence="13" id="KW-0675">Receptor</keyword>
<evidence type="ECO:0000256" key="2">
    <source>
        <dbReference type="ARBA" id="ARBA00022448"/>
    </source>
</evidence>
<dbReference type="SUPFAM" id="SSF56935">
    <property type="entry name" value="Porins"/>
    <property type="match status" value="1"/>
</dbReference>
<comment type="similarity">
    <text evidence="11">Belongs to the TonB-dependent receptor family.</text>
</comment>
<dbReference type="GO" id="GO:0009279">
    <property type="term" value="C:cell outer membrane"/>
    <property type="evidence" value="ECO:0007669"/>
    <property type="project" value="UniProtKB-SubCell"/>
</dbReference>
<evidence type="ECO:0000256" key="8">
    <source>
        <dbReference type="ARBA" id="ARBA00023077"/>
    </source>
</evidence>
<dbReference type="Pfam" id="PF13715">
    <property type="entry name" value="CarbopepD_reg_2"/>
    <property type="match status" value="1"/>
</dbReference>
<dbReference type="EMBL" id="QWGR01000008">
    <property type="protein sequence ID" value="RIJ47402.1"/>
    <property type="molecule type" value="Genomic_DNA"/>
</dbReference>
<dbReference type="Gene3D" id="2.40.170.20">
    <property type="entry name" value="TonB-dependent receptor, beta-barrel domain"/>
    <property type="match status" value="2"/>
</dbReference>
<sequence length="894" mass="99415">MILTFRFLVIQFSKKFRFMKITGLLLLLVMLSTTAFTQSKKRDKVKRKYRSTEAVTNEMPSVFIRGSVYDEDYNALPGATVTIDGTAKGVNTNEDGEYLITGLVEGRTRVRVSFIGYKTHTADIILRKGQNVKNVMLPLDNIHLEPILVNSQKREQQILDVPTAISSVSAQAMEQSNITDLSLMSEFVPGLYIREQGANRPTFAIRGLSSDEVSPSAQPRVSVYFNNVPINRASGASLELYDMDRVEVLKGPQNTLFGRSAQAGAVHYVSKMPTGEFNGSMTAGYGEYGQKEVRGFVNLPLIKDKLAVRAAGIYNYRDGYVENTFGGDLMGKNTYGGRFSVRFKPAWNHKFDLVVNYQKDDTPGIAFMPDSLANTNGTVGIFSGVASHEQGTNLGTGKEVFDVTLNYRLYMSEHNYWTSITSYRTNDASARWDGDGTASAAIDMAENSSASQFYQEIRGNFSQNSRLNGVLGGSYWRETADQTYWFSPNEQQLANLLLSSPPMPLVDNNGQPISVPVIPVGYDSINNVPIYVDLPTNHQEENYSKATNSALEGFIDVSYQLSRKFFVSGGARIVYDRYKLGNEASMTGGDPSVLGGYLGNAPNVFFRPSDWQEISKSTLSFTYHGGVKYRLNEYGNLFANYSRGRRPNVLQFTSTGEKQVLDAETLDNFEAGFKAAFFDRIFVDVTGFYQLYKNFQTRAWVADASTGEFNYISKDGGQATSYGAEASLRVAVIEQLHLFANYAWLKTEFDSTDVDGQTQEYAGNVFSLAPEHSLNVGFHARVNITPTIQLFVTPSYAWKSHMYFEDANTPGLEQDAYGLLNINGGLELDDPNLILSVWASNVLDEPYITSAGNTGSLFGVPTFVPGPPRMVGTKLTWNFTKKPKPYFKRSKRNR</sequence>
<keyword evidence="9 11" id="KW-0472">Membrane</keyword>
<dbReference type="SUPFAM" id="SSF49464">
    <property type="entry name" value="Carboxypeptidase regulatory domain-like"/>
    <property type="match status" value="1"/>
</dbReference>
<dbReference type="AlphaFoldDB" id="A0A399SXM1"/>
<dbReference type="OrthoDB" id="1109208at2"/>
<comment type="caution">
    <text evidence="13">The sequence shown here is derived from an EMBL/GenBank/DDBJ whole genome shotgun (WGS) entry which is preliminary data.</text>
</comment>
<keyword evidence="6" id="KW-0408">Iron</keyword>
<evidence type="ECO:0000256" key="9">
    <source>
        <dbReference type="ARBA" id="ARBA00023136"/>
    </source>
</evidence>
<gene>
    <name evidence="13" type="ORF">D1614_14910</name>
</gene>
<protein>
    <submittedName>
        <fullName evidence="13">TonB-dependent receptor</fullName>
    </submittedName>
</protein>
<evidence type="ECO:0000256" key="7">
    <source>
        <dbReference type="ARBA" id="ARBA00023065"/>
    </source>
</evidence>
<dbReference type="InterPro" id="IPR008969">
    <property type="entry name" value="CarboxyPept-like_regulatory"/>
</dbReference>
<evidence type="ECO:0000259" key="12">
    <source>
        <dbReference type="Pfam" id="PF07715"/>
    </source>
</evidence>
<feature type="domain" description="TonB-dependent receptor plug" evidence="12">
    <location>
        <begin position="159"/>
        <end position="265"/>
    </location>
</feature>
<dbReference type="Pfam" id="PF07715">
    <property type="entry name" value="Plug"/>
    <property type="match status" value="1"/>
</dbReference>
<dbReference type="PANTHER" id="PTHR32552">
    <property type="entry name" value="FERRICHROME IRON RECEPTOR-RELATED"/>
    <property type="match status" value="1"/>
</dbReference>
<keyword evidence="8" id="KW-0798">TonB box</keyword>
<accession>A0A399SXM1</accession>
<evidence type="ECO:0000313" key="14">
    <source>
        <dbReference type="Proteomes" id="UP000265926"/>
    </source>
</evidence>
<evidence type="ECO:0000256" key="10">
    <source>
        <dbReference type="ARBA" id="ARBA00023237"/>
    </source>
</evidence>
<evidence type="ECO:0000256" key="1">
    <source>
        <dbReference type="ARBA" id="ARBA00004571"/>
    </source>
</evidence>
<evidence type="ECO:0000256" key="3">
    <source>
        <dbReference type="ARBA" id="ARBA00022452"/>
    </source>
</evidence>
<dbReference type="GO" id="GO:0006826">
    <property type="term" value="P:iron ion transport"/>
    <property type="evidence" value="ECO:0007669"/>
    <property type="project" value="UniProtKB-KW"/>
</dbReference>
<keyword evidence="4" id="KW-0410">Iron transport</keyword>
<evidence type="ECO:0000256" key="4">
    <source>
        <dbReference type="ARBA" id="ARBA00022496"/>
    </source>
</evidence>
<dbReference type="InterPro" id="IPR039426">
    <property type="entry name" value="TonB-dep_rcpt-like"/>
</dbReference>
<keyword evidence="2 11" id="KW-0813">Transport</keyword>
<dbReference type="InterPro" id="IPR012910">
    <property type="entry name" value="Plug_dom"/>
</dbReference>